<dbReference type="InterPro" id="IPR051804">
    <property type="entry name" value="Carb_Metab_Reg_Kinase/Isom"/>
</dbReference>
<evidence type="ECO:0000256" key="2">
    <source>
        <dbReference type="ARBA" id="ARBA00022833"/>
    </source>
</evidence>
<keyword evidence="5" id="KW-1185">Reference proteome</keyword>
<sequence length="347" mass="37625">MPIAAYPLTFEPIYKEKVWGGRSLERLGRTLPGGVDARIGESWELADLGTTSASGGGGGAARSIITNGPLAGQSLHDAITGEARALLGNLPLNEFGEFPLLLKYLDARQSLSVQVHPSPAYAAEHDDAFLKSEAWFIVDADPGAVIYKGVHEGVTPEQLRAALEVNDDEAVVPLLIETPVRPGDCHYLPSGTCHALGAGVLVAEVQTPSDTTFRVYDWGRIGRELHVDQALACITFGPPESWKYEKLSLLNHNGTSRTRLVVCEYFRIDRIEAGPGFDEELSYNQPAVWMVLAGEARLTCDAAEPVTLTSGRTVYIPPGMPNARLHVTEPLDWLEITFPQATSQRLA</sequence>
<reference evidence="4 5" key="1">
    <citation type="submission" date="2024-08" db="EMBL/GenBank/DDBJ databases">
        <title>Whole-genome sequencing of halo(alkali)philic microorganisms from hypersaline lakes.</title>
        <authorList>
            <person name="Sorokin D.Y."/>
            <person name="Merkel A.Y."/>
            <person name="Messina E."/>
            <person name="Yakimov M."/>
        </authorList>
    </citation>
    <scope>NUCLEOTIDE SEQUENCE [LARGE SCALE GENOMIC DNA]</scope>
    <source>
        <strain evidence="4 5">AB-hyl4</strain>
    </source>
</reference>
<dbReference type="PANTHER" id="PTHR42742:SF3">
    <property type="entry name" value="FRUCTOKINASE"/>
    <property type="match status" value="1"/>
</dbReference>
<feature type="domain" description="Phosphomannose isomerase type I catalytic" evidence="3">
    <location>
        <begin position="14"/>
        <end position="122"/>
    </location>
</feature>
<dbReference type="PIRSF" id="PIRSF036894">
    <property type="entry name" value="PMI_Firm_short"/>
    <property type="match status" value="1"/>
</dbReference>
<dbReference type="InterPro" id="IPR014628">
    <property type="entry name" value="Man6P_isomerase_Firm_short"/>
</dbReference>
<proteinExistence type="predicted"/>
<dbReference type="CDD" id="cd07010">
    <property type="entry name" value="cupin_PMI_type_I_N_bac"/>
    <property type="match status" value="1"/>
</dbReference>
<evidence type="ECO:0000313" key="5">
    <source>
        <dbReference type="Proteomes" id="UP001575105"/>
    </source>
</evidence>
<evidence type="ECO:0000313" key="4">
    <source>
        <dbReference type="EMBL" id="MFA9479162.1"/>
    </source>
</evidence>
<organism evidence="4 5">
    <name type="scientific">Natronomicrosphaera hydrolytica</name>
    <dbReference type="NCBI Taxonomy" id="3242702"/>
    <lineage>
        <taxon>Bacteria</taxon>
        <taxon>Pseudomonadati</taxon>
        <taxon>Planctomycetota</taxon>
        <taxon>Phycisphaerae</taxon>
        <taxon>Phycisphaerales</taxon>
        <taxon>Phycisphaeraceae</taxon>
        <taxon>Natronomicrosphaera</taxon>
    </lineage>
</organism>
<dbReference type="InterPro" id="IPR046457">
    <property type="entry name" value="PMI_typeI_cat"/>
</dbReference>
<protein>
    <submittedName>
        <fullName evidence="4">Type I phosphomannose isomerase catalytic subunit</fullName>
    </submittedName>
</protein>
<dbReference type="EMBL" id="JBGUBD010000007">
    <property type="protein sequence ID" value="MFA9479162.1"/>
    <property type="molecule type" value="Genomic_DNA"/>
</dbReference>
<dbReference type="CDD" id="cd02208">
    <property type="entry name" value="cupin_RmlC-like"/>
    <property type="match status" value="1"/>
</dbReference>
<evidence type="ECO:0000256" key="1">
    <source>
        <dbReference type="ARBA" id="ARBA00022723"/>
    </source>
</evidence>
<dbReference type="Proteomes" id="UP001575105">
    <property type="component" value="Unassembled WGS sequence"/>
</dbReference>
<dbReference type="RefSeq" id="WP_425346089.1">
    <property type="nucleotide sequence ID" value="NZ_JBGUBD010000007.1"/>
</dbReference>
<accession>A0ABV4U6D4</accession>
<gene>
    <name evidence="4" type="ORF">ACERK3_12795</name>
</gene>
<dbReference type="InterPro" id="IPR014710">
    <property type="entry name" value="RmlC-like_jellyroll"/>
</dbReference>
<keyword evidence="1" id="KW-0479">Metal-binding</keyword>
<comment type="caution">
    <text evidence="4">The sequence shown here is derived from an EMBL/GenBank/DDBJ whole genome shotgun (WGS) entry which is preliminary data.</text>
</comment>
<dbReference type="InterPro" id="IPR011051">
    <property type="entry name" value="RmlC_Cupin_sf"/>
</dbReference>
<dbReference type="PANTHER" id="PTHR42742">
    <property type="entry name" value="TRANSCRIPTIONAL REPRESSOR MPRA"/>
    <property type="match status" value="1"/>
</dbReference>
<dbReference type="SUPFAM" id="SSF51182">
    <property type="entry name" value="RmlC-like cupins"/>
    <property type="match status" value="1"/>
</dbReference>
<dbReference type="GO" id="GO:0016853">
    <property type="term" value="F:isomerase activity"/>
    <property type="evidence" value="ECO:0007669"/>
    <property type="project" value="UniProtKB-KW"/>
</dbReference>
<dbReference type="Gene3D" id="2.60.120.10">
    <property type="entry name" value="Jelly Rolls"/>
    <property type="match status" value="2"/>
</dbReference>
<evidence type="ECO:0000259" key="3">
    <source>
        <dbReference type="Pfam" id="PF20511"/>
    </source>
</evidence>
<keyword evidence="4" id="KW-0413">Isomerase</keyword>
<name>A0ABV4U6D4_9BACT</name>
<dbReference type="Pfam" id="PF20511">
    <property type="entry name" value="PMI_typeI_cat"/>
    <property type="match status" value="1"/>
</dbReference>
<keyword evidence="2" id="KW-0862">Zinc</keyword>